<protein>
    <recommendedName>
        <fullName evidence="8">Probable membrane transporter protein</fullName>
    </recommendedName>
</protein>
<reference evidence="9" key="1">
    <citation type="submission" date="2023-09" db="EMBL/GenBank/DDBJ databases">
        <title>30 novel species of actinomycetes from the DSMZ collection.</title>
        <authorList>
            <person name="Nouioui I."/>
        </authorList>
    </citation>
    <scope>NUCLEOTIDE SEQUENCE</scope>
    <source>
        <strain evidence="9">DSM 115977</strain>
    </source>
</reference>
<comment type="subcellular location">
    <subcellularLocation>
        <location evidence="1 8">Cell membrane</location>
        <topology evidence="1 8">Multi-pass membrane protein</topology>
    </subcellularLocation>
</comment>
<feature type="transmembrane region" description="Helical" evidence="8">
    <location>
        <begin position="46"/>
        <end position="65"/>
    </location>
</feature>
<dbReference type="RefSeq" id="WP_311414592.1">
    <property type="nucleotide sequence ID" value="NZ_JAVRFL010000049.1"/>
</dbReference>
<evidence type="ECO:0000256" key="1">
    <source>
        <dbReference type="ARBA" id="ARBA00004651"/>
    </source>
</evidence>
<evidence type="ECO:0000313" key="10">
    <source>
        <dbReference type="Proteomes" id="UP001180973"/>
    </source>
</evidence>
<dbReference type="InterPro" id="IPR052017">
    <property type="entry name" value="TSUP"/>
</dbReference>
<dbReference type="Pfam" id="PF01925">
    <property type="entry name" value="TauE"/>
    <property type="match status" value="1"/>
</dbReference>
<evidence type="ECO:0000256" key="3">
    <source>
        <dbReference type="ARBA" id="ARBA00022448"/>
    </source>
</evidence>
<gene>
    <name evidence="9" type="ORF">RM555_28360</name>
</gene>
<organism evidence="9 10">
    <name type="scientific">Micromonospora reichwaldensis</name>
    <dbReference type="NCBI Taxonomy" id="3075516"/>
    <lineage>
        <taxon>Bacteria</taxon>
        <taxon>Bacillati</taxon>
        <taxon>Actinomycetota</taxon>
        <taxon>Actinomycetes</taxon>
        <taxon>Micromonosporales</taxon>
        <taxon>Micromonosporaceae</taxon>
        <taxon>Micromonospora</taxon>
    </lineage>
</organism>
<dbReference type="PANTHER" id="PTHR30269:SF0">
    <property type="entry name" value="MEMBRANE TRANSPORTER PROTEIN YFCA-RELATED"/>
    <property type="match status" value="1"/>
</dbReference>
<name>A0ABU2X3Z0_9ACTN</name>
<accession>A0ABU2X3Z0</accession>
<feature type="transmembrane region" description="Helical" evidence="8">
    <location>
        <begin position="7"/>
        <end position="26"/>
    </location>
</feature>
<evidence type="ECO:0000256" key="8">
    <source>
        <dbReference type="RuleBase" id="RU363041"/>
    </source>
</evidence>
<keyword evidence="3" id="KW-0813">Transport</keyword>
<keyword evidence="7 8" id="KW-0472">Membrane</keyword>
<feature type="transmembrane region" description="Helical" evidence="8">
    <location>
        <begin position="103"/>
        <end position="121"/>
    </location>
</feature>
<dbReference type="InterPro" id="IPR002781">
    <property type="entry name" value="TM_pro_TauE-like"/>
</dbReference>
<evidence type="ECO:0000313" key="9">
    <source>
        <dbReference type="EMBL" id="MDT0532915.1"/>
    </source>
</evidence>
<feature type="transmembrane region" description="Helical" evidence="8">
    <location>
        <begin position="77"/>
        <end position="97"/>
    </location>
</feature>
<evidence type="ECO:0000256" key="6">
    <source>
        <dbReference type="ARBA" id="ARBA00022989"/>
    </source>
</evidence>
<evidence type="ECO:0000256" key="2">
    <source>
        <dbReference type="ARBA" id="ARBA00009142"/>
    </source>
</evidence>
<dbReference type="EMBL" id="JAVRFL010000049">
    <property type="protein sequence ID" value="MDT0532915.1"/>
    <property type="molecule type" value="Genomic_DNA"/>
</dbReference>
<keyword evidence="6 8" id="KW-1133">Transmembrane helix</keyword>
<comment type="caution">
    <text evidence="9">The sequence shown here is derived from an EMBL/GenBank/DDBJ whole genome shotgun (WGS) entry which is preliminary data.</text>
</comment>
<evidence type="ECO:0000256" key="7">
    <source>
        <dbReference type="ARBA" id="ARBA00023136"/>
    </source>
</evidence>
<feature type="transmembrane region" description="Helical" evidence="8">
    <location>
        <begin position="247"/>
        <end position="265"/>
    </location>
</feature>
<keyword evidence="5 8" id="KW-0812">Transmembrane</keyword>
<proteinExistence type="inferred from homology"/>
<feature type="transmembrane region" description="Helical" evidence="8">
    <location>
        <begin position="155"/>
        <end position="186"/>
    </location>
</feature>
<feature type="transmembrane region" description="Helical" evidence="8">
    <location>
        <begin position="223"/>
        <end position="241"/>
    </location>
</feature>
<sequence>MNATLNVVDGLAVLAAGIAAGAINAVVGSGTLVTFPVLLSLGYPPVVANVSNTVGLVPGSFTAAYAYRQELAGHGRLLARLGLAAVLGGITGGVLLLLLPPGAFRAIVPALIVLALVLVVVQPRLARALAQRRPVADDAGASSAGGQAVRRAGPLLLLGVFGTGVYGGYFGAAQGVLLLGLLGVLLSADLRWVNGVKNVLAGLVNGVAAVLFVVVGNVAWQPALLIAAGSVAGGLIGGRWGRRLPPVALRAIIVVVGLAALVNLLR</sequence>
<dbReference type="PANTHER" id="PTHR30269">
    <property type="entry name" value="TRANSMEMBRANE PROTEIN YFCA"/>
    <property type="match status" value="1"/>
</dbReference>
<evidence type="ECO:0000256" key="5">
    <source>
        <dbReference type="ARBA" id="ARBA00022692"/>
    </source>
</evidence>
<dbReference type="Proteomes" id="UP001180973">
    <property type="component" value="Unassembled WGS sequence"/>
</dbReference>
<evidence type="ECO:0000256" key="4">
    <source>
        <dbReference type="ARBA" id="ARBA00022475"/>
    </source>
</evidence>
<comment type="similarity">
    <text evidence="2 8">Belongs to the 4-toluene sulfonate uptake permease (TSUP) (TC 2.A.102) family.</text>
</comment>
<keyword evidence="4 8" id="KW-1003">Cell membrane</keyword>
<keyword evidence="10" id="KW-1185">Reference proteome</keyword>
<feature type="transmembrane region" description="Helical" evidence="8">
    <location>
        <begin position="198"/>
        <end position="216"/>
    </location>
</feature>